<dbReference type="eggNOG" id="ENOG5032RQN">
    <property type="taxonomic scope" value="Bacteria"/>
</dbReference>
<evidence type="ECO:0000313" key="4">
    <source>
        <dbReference type="EMBL" id="EWM53031.1"/>
    </source>
</evidence>
<evidence type="ECO:0000256" key="2">
    <source>
        <dbReference type="SAM" id="Phobius"/>
    </source>
</evidence>
<sequence>MPYIIKRAQKLLIRFICVLLVMAAFVPVRISADSGKTITLECSKDEVIIAGMRWKLFRTGERNGSGFIFTGDFAGCQADMSDMSAENISRAAQTVESYAIKKMLAPIAEGLTDSSGKISFGGLSDGLYLAIGYPVDIAPYYYEPSPLLMEVRSDKDSFTFDAYPKIIRVTLSDRVVSYTVKKVWLDNDDLYEARPTYVTVDIFRNEELYDTVILNEENEWKYRWVESDTGAQWRVAERAVPVDYEVRIEHNDTQFLVRNRHKTVTDWDEGDRTTTVTPNITTTTMTTAVTTSEEKTKTTVPPTTSAPPVTTTGLPQTGQLWWPVLPMVIGGLLLIAISFFFRPGRKNE</sequence>
<keyword evidence="2" id="KW-0812">Transmembrane</keyword>
<reference evidence="4 5" key="1">
    <citation type="journal article" date="2014" name="PLoS ONE">
        <title>Rumen cellulosomics: divergent fiber-degrading strategies revealed by comparative genome-wide analysis of six ruminococcal strains.</title>
        <authorList>
            <person name="Dassa B."/>
            <person name="Borovok I."/>
            <person name="Ruimy-Israeli V."/>
            <person name="Lamed R."/>
            <person name="Flint H.J."/>
            <person name="Duncan S.H."/>
            <person name="Henrissat B."/>
            <person name="Coutinho P."/>
            <person name="Morrison M."/>
            <person name="Mosoni P."/>
            <person name="Yeoman C.J."/>
            <person name="White B.A."/>
            <person name="Bayer E.A."/>
        </authorList>
    </citation>
    <scope>NUCLEOTIDE SEQUENCE [LARGE SCALE GENOMIC DNA]</scope>
    <source>
        <strain evidence="4 5">007c</strain>
    </source>
</reference>
<dbReference type="PATRIC" id="fig|1341157.4.peg.2515"/>
<gene>
    <name evidence="4" type="ORF">RF007C_15575</name>
</gene>
<protein>
    <recommendedName>
        <fullName evidence="3">CNA-B domain-containing protein</fullName>
    </recommendedName>
</protein>
<dbReference type="Proteomes" id="UP000019365">
    <property type="component" value="Unassembled WGS sequence"/>
</dbReference>
<comment type="caution">
    <text evidence="4">The sequence shown here is derived from an EMBL/GenBank/DDBJ whole genome shotgun (WGS) entry which is preliminary data.</text>
</comment>
<accession>W7UD75</accession>
<dbReference type="InterPro" id="IPR008454">
    <property type="entry name" value="Collagen-bd_Cna-like_B-typ_dom"/>
</dbReference>
<dbReference type="RefSeq" id="WP_037300224.1">
    <property type="nucleotide sequence ID" value="NZ_ATAX01000028.1"/>
</dbReference>
<organism evidence="4 5">
    <name type="scientific">Ruminococcus flavefaciens 007c</name>
    <dbReference type="NCBI Taxonomy" id="1341157"/>
    <lineage>
        <taxon>Bacteria</taxon>
        <taxon>Bacillati</taxon>
        <taxon>Bacillota</taxon>
        <taxon>Clostridia</taxon>
        <taxon>Eubacteriales</taxon>
        <taxon>Oscillospiraceae</taxon>
        <taxon>Ruminococcus</taxon>
    </lineage>
</organism>
<dbReference type="AlphaFoldDB" id="W7UD75"/>
<dbReference type="Pfam" id="PF05738">
    <property type="entry name" value="Cna_B"/>
    <property type="match status" value="1"/>
</dbReference>
<evidence type="ECO:0000259" key="3">
    <source>
        <dbReference type="Pfam" id="PF05738"/>
    </source>
</evidence>
<dbReference type="OrthoDB" id="1747537at2"/>
<dbReference type="SUPFAM" id="SSF49478">
    <property type="entry name" value="Cna protein B-type domain"/>
    <property type="match status" value="1"/>
</dbReference>
<name>W7UD75_RUMFL</name>
<dbReference type="EMBL" id="ATAX01000028">
    <property type="protein sequence ID" value="EWM53031.1"/>
    <property type="molecule type" value="Genomic_DNA"/>
</dbReference>
<evidence type="ECO:0000256" key="1">
    <source>
        <dbReference type="SAM" id="MobiDB-lite"/>
    </source>
</evidence>
<dbReference type="CDD" id="cd00222">
    <property type="entry name" value="CollagenBindB"/>
    <property type="match status" value="1"/>
</dbReference>
<keyword evidence="2" id="KW-0472">Membrane</keyword>
<feature type="compositionally biased region" description="Low complexity" evidence="1">
    <location>
        <begin position="298"/>
        <end position="312"/>
    </location>
</feature>
<feature type="domain" description="CNA-B" evidence="3">
    <location>
        <begin position="179"/>
        <end position="259"/>
    </location>
</feature>
<dbReference type="Gene3D" id="2.60.40.1140">
    <property type="entry name" value="Collagen-binding surface protein Cna, B-type domain"/>
    <property type="match status" value="1"/>
</dbReference>
<keyword evidence="5" id="KW-1185">Reference proteome</keyword>
<proteinExistence type="predicted"/>
<keyword evidence="2" id="KW-1133">Transmembrane helix</keyword>
<feature type="transmembrane region" description="Helical" evidence="2">
    <location>
        <begin position="320"/>
        <end position="341"/>
    </location>
</feature>
<feature type="region of interest" description="Disordered" evidence="1">
    <location>
        <begin position="288"/>
        <end position="312"/>
    </location>
</feature>
<evidence type="ECO:0000313" key="5">
    <source>
        <dbReference type="Proteomes" id="UP000019365"/>
    </source>
</evidence>